<evidence type="ECO:0000313" key="2">
    <source>
        <dbReference type="Proteomes" id="UP001230207"/>
    </source>
</evidence>
<keyword evidence="2" id="KW-1185">Reference proteome</keyword>
<dbReference type="EMBL" id="JAUSVF010000003">
    <property type="protein sequence ID" value="MDQ0323482.1"/>
    <property type="molecule type" value="Genomic_DNA"/>
</dbReference>
<dbReference type="RefSeq" id="WP_307236043.1">
    <property type="nucleotide sequence ID" value="NZ_JAUSVF010000003.1"/>
</dbReference>
<reference evidence="1 2" key="1">
    <citation type="submission" date="2023-07" db="EMBL/GenBank/DDBJ databases">
        <title>Genomic Encyclopedia of Type Strains, Phase IV (KMG-IV): sequencing the most valuable type-strain genomes for metagenomic binning, comparative biology and taxonomic classification.</title>
        <authorList>
            <person name="Goeker M."/>
        </authorList>
    </citation>
    <scope>NUCLEOTIDE SEQUENCE [LARGE SCALE GENOMIC DNA]</scope>
    <source>
        <strain evidence="1 2">DSM 1112</strain>
    </source>
</reference>
<name>A0ABU0C311_9HYPH</name>
<evidence type="ECO:0008006" key="3">
    <source>
        <dbReference type="Google" id="ProtNLM"/>
    </source>
</evidence>
<sequence>MQHNPALLSTGAVALSTSATVAALMAHLGRIGAVSKQAEHEIYEDALLMLEEGQADDESGIFVAARELIEKQLAMDEVVRGAAGQTE</sequence>
<accession>A0ABU0C311</accession>
<organism evidence="1 2">
    <name type="scientific">Pararhizobium capsulatum DSM 1112</name>
    <dbReference type="NCBI Taxonomy" id="1121113"/>
    <lineage>
        <taxon>Bacteria</taxon>
        <taxon>Pseudomonadati</taxon>
        <taxon>Pseudomonadota</taxon>
        <taxon>Alphaproteobacteria</taxon>
        <taxon>Hyphomicrobiales</taxon>
        <taxon>Rhizobiaceae</taxon>
        <taxon>Rhizobium/Agrobacterium group</taxon>
        <taxon>Pararhizobium</taxon>
    </lineage>
</organism>
<protein>
    <recommendedName>
        <fullName evidence="3">DUF1843 domain-containing protein</fullName>
    </recommendedName>
</protein>
<proteinExistence type="predicted"/>
<comment type="caution">
    <text evidence="1">The sequence shown here is derived from an EMBL/GenBank/DDBJ whole genome shotgun (WGS) entry which is preliminary data.</text>
</comment>
<dbReference type="Proteomes" id="UP001230207">
    <property type="component" value="Unassembled WGS sequence"/>
</dbReference>
<evidence type="ECO:0000313" key="1">
    <source>
        <dbReference type="EMBL" id="MDQ0323482.1"/>
    </source>
</evidence>
<gene>
    <name evidence="1" type="ORF">QO002_005688</name>
</gene>